<dbReference type="GeneID" id="85447107"/>
<gene>
    <name evidence="1" type="ORF">LY79DRAFT_664259</name>
</gene>
<name>A0AAD8PIB0_9PEZI</name>
<evidence type="ECO:0000313" key="2">
    <source>
        <dbReference type="Proteomes" id="UP001230504"/>
    </source>
</evidence>
<comment type="caution">
    <text evidence="1">The sequence shown here is derived from an EMBL/GenBank/DDBJ whole genome shotgun (WGS) entry which is preliminary data.</text>
</comment>
<organism evidence="1 2">
    <name type="scientific">Colletotrichum navitas</name>
    <dbReference type="NCBI Taxonomy" id="681940"/>
    <lineage>
        <taxon>Eukaryota</taxon>
        <taxon>Fungi</taxon>
        <taxon>Dikarya</taxon>
        <taxon>Ascomycota</taxon>
        <taxon>Pezizomycotina</taxon>
        <taxon>Sordariomycetes</taxon>
        <taxon>Hypocreomycetidae</taxon>
        <taxon>Glomerellales</taxon>
        <taxon>Glomerellaceae</taxon>
        <taxon>Colletotrichum</taxon>
        <taxon>Colletotrichum graminicola species complex</taxon>
    </lineage>
</organism>
<dbReference type="AlphaFoldDB" id="A0AAD8PIB0"/>
<keyword evidence="2" id="KW-1185">Reference proteome</keyword>
<evidence type="ECO:0000313" key="1">
    <source>
        <dbReference type="EMBL" id="KAK1561584.1"/>
    </source>
</evidence>
<accession>A0AAD8PIB0</accession>
<proteinExistence type="predicted"/>
<dbReference type="EMBL" id="JAHLJV010000271">
    <property type="protein sequence ID" value="KAK1561584.1"/>
    <property type="molecule type" value="Genomic_DNA"/>
</dbReference>
<protein>
    <submittedName>
        <fullName evidence="1">Uncharacterized protein</fullName>
    </submittedName>
</protein>
<dbReference type="Gene3D" id="3.20.20.140">
    <property type="entry name" value="Metal-dependent hydrolases"/>
    <property type="match status" value="1"/>
</dbReference>
<dbReference type="Proteomes" id="UP001230504">
    <property type="component" value="Unassembled WGS sequence"/>
</dbReference>
<reference evidence="1" key="1">
    <citation type="submission" date="2021-06" db="EMBL/GenBank/DDBJ databases">
        <title>Comparative genomics, transcriptomics and evolutionary studies reveal genomic signatures of adaptation to plant cell wall in hemibiotrophic fungi.</title>
        <authorList>
            <consortium name="DOE Joint Genome Institute"/>
            <person name="Baroncelli R."/>
            <person name="Diaz J.F."/>
            <person name="Benocci T."/>
            <person name="Peng M."/>
            <person name="Battaglia E."/>
            <person name="Haridas S."/>
            <person name="Andreopoulos W."/>
            <person name="Labutti K."/>
            <person name="Pangilinan J."/>
            <person name="Floch G.L."/>
            <person name="Makela M.R."/>
            <person name="Henrissat B."/>
            <person name="Grigoriev I.V."/>
            <person name="Crouch J.A."/>
            <person name="De Vries R.P."/>
            <person name="Sukno S.A."/>
            <person name="Thon M.R."/>
        </authorList>
    </citation>
    <scope>NUCLEOTIDE SEQUENCE</scope>
    <source>
        <strain evidence="1">CBS 125086</strain>
    </source>
</reference>
<dbReference type="RefSeq" id="XP_060406742.1">
    <property type="nucleotide sequence ID" value="XM_060562867.1"/>
</dbReference>
<sequence>MQLSHYYYVLKYTTKAMKTTFALALASVLWGTASACVTGASLGVGTYCSGVANTSPFLCETSTDSSMANCQIQGTLQLSGVQYFGFCGLFEWLLRGATKRGWELGVSANSDEHRGRCGGGVLRTAVFSTKGGLTGVLANKLDRASVAKALRARRTFANTGERLVGLVSTSSSDVQGDDVLLASDKSITLTYCFFRTNGLNLVEA</sequence>